<proteinExistence type="predicted"/>
<keyword evidence="1" id="KW-1133">Transmembrane helix</keyword>
<evidence type="ECO:0000313" key="2">
    <source>
        <dbReference type="EMBL" id="MDR7192707.1"/>
    </source>
</evidence>
<reference evidence="2 3" key="1">
    <citation type="submission" date="2023-07" db="EMBL/GenBank/DDBJ databases">
        <title>Sorghum-associated microbial communities from plants grown in Nebraska, USA.</title>
        <authorList>
            <person name="Schachtman D."/>
        </authorList>
    </citation>
    <scope>NUCLEOTIDE SEQUENCE [LARGE SCALE GENOMIC DNA]</scope>
    <source>
        <strain evidence="2 3">4099</strain>
    </source>
</reference>
<accession>A0ABU1XVC9</accession>
<dbReference type="EMBL" id="JAVDWO010000005">
    <property type="protein sequence ID" value="MDR7192707.1"/>
    <property type="molecule type" value="Genomic_DNA"/>
</dbReference>
<keyword evidence="3" id="KW-1185">Reference proteome</keyword>
<evidence type="ECO:0000256" key="1">
    <source>
        <dbReference type="SAM" id="Phobius"/>
    </source>
</evidence>
<organism evidence="2 3">
    <name type="scientific">Luteimonas terrae</name>
    <dbReference type="NCBI Taxonomy" id="1530191"/>
    <lineage>
        <taxon>Bacteria</taxon>
        <taxon>Pseudomonadati</taxon>
        <taxon>Pseudomonadota</taxon>
        <taxon>Gammaproteobacteria</taxon>
        <taxon>Lysobacterales</taxon>
        <taxon>Lysobacteraceae</taxon>
        <taxon>Luteimonas</taxon>
    </lineage>
</organism>
<evidence type="ECO:0000313" key="3">
    <source>
        <dbReference type="Proteomes" id="UP001256588"/>
    </source>
</evidence>
<keyword evidence="1" id="KW-0472">Membrane</keyword>
<sequence length="64" mass="6709">MKSTHSPTGSSEWSRYQADRAIADAQAHLAGRDGGSLRRQALVVAACAVITVGSFAGLLVLLLR</sequence>
<name>A0ABU1XVC9_9GAMM</name>
<protein>
    <submittedName>
        <fullName evidence="2">Uncharacterized protein</fullName>
    </submittedName>
</protein>
<keyword evidence="1" id="KW-0812">Transmembrane</keyword>
<feature type="transmembrane region" description="Helical" evidence="1">
    <location>
        <begin position="41"/>
        <end position="63"/>
    </location>
</feature>
<dbReference type="Proteomes" id="UP001256588">
    <property type="component" value="Unassembled WGS sequence"/>
</dbReference>
<comment type="caution">
    <text evidence="2">The sequence shown here is derived from an EMBL/GenBank/DDBJ whole genome shotgun (WGS) entry which is preliminary data.</text>
</comment>
<gene>
    <name evidence="2" type="ORF">J2W68_001423</name>
</gene>